<evidence type="ECO:0000256" key="1">
    <source>
        <dbReference type="ARBA" id="ARBA00001968"/>
    </source>
</evidence>
<protein>
    <submittedName>
        <fullName evidence="10">Nuclease HARBI1-like</fullName>
    </submittedName>
</protein>
<evidence type="ECO:0000256" key="3">
    <source>
        <dbReference type="ARBA" id="ARBA00006958"/>
    </source>
</evidence>
<keyword evidence="7" id="KW-0539">Nucleus</keyword>
<evidence type="ECO:0000256" key="5">
    <source>
        <dbReference type="ARBA" id="ARBA00022723"/>
    </source>
</evidence>
<keyword evidence="4" id="KW-0540">Nuclease</keyword>
<dbReference type="Proteomes" id="UP000694865">
    <property type="component" value="Unplaced"/>
</dbReference>
<sequence>LVEDNNLLITHAYTGWPGSAHDARVLRNSSIYGEANNIINDDHYLIGDSVYPLRHWLVTPFRNNGQLTIQQHRFNRMVSACTQSVERSIGHLKGRMRRLRELPAHSIEDVCNIIMAGCIMHNLCILHEDDIDKYIGCAINSGSRSNRFPNIYHNAADGIALRDQLMNMMP</sequence>
<dbReference type="InterPro" id="IPR045249">
    <property type="entry name" value="HARBI1-like"/>
</dbReference>
<gene>
    <name evidence="10" type="primary">LOC102805315</name>
</gene>
<dbReference type="RefSeq" id="XP_006818191.1">
    <property type="nucleotide sequence ID" value="XM_006818128.1"/>
</dbReference>
<feature type="non-terminal residue" evidence="10">
    <location>
        <position position="1"/>
    </location>
</feature>
<keyword evidence="5" id="KW-0479">Metal-binding</keyword>
<evidence type="ECO:0000256" key="6">
    <source>
        <dbReference type="ARBA" id="ARBA00022801"/>
    </source>
</evidence>
<reference evidence="10" key="1">
    <citation type="submission" date="2025-08" db="UniProtKB">
        <authorList>
            <consortium name="RefSeq"/>
        </authorList>
    </citation>
    <scope>IDENTIFICATION</scope>
    <source>
        <tissue evidence="10">Testes</tissue>
    </source>
</reference>
<proteinExistence type="inferred from homology"/>
<dbReference type="PANTHER" id="PTHR22930">
    <property type="match status" value="1"/>
</dbReference>
<evidence type="ECO:0000256" key="2">
    <source>
        <dbReference type="ARBA" id="ARBA00004123"/>
    </source>
</evidence>
<keyword evidence="6" id="KW-0378">Hydrolase</keyword>
<dbReference type="Pfam" id="PF13359">
    <property type="entry name" value="DDE_Tnp_4"/>
    <property type="match status" value="1"/>
</dbReference>
<comment type="similarity">
    <text evidence="3">Belongs to the HARBI1 family.</text>
</comment>
<evidence type="ECO:0000313" key="9">
    <source>
        <dbReference type="Proteomes" id="UP000694865"/>
    </source>
</evidence>
<name>A0ABM0MDV0_SACKO</name>
<evidence type="ECO:0000313" key="10">
    <source>
        <dbReference type="RefSeq" id="XP_006818191.1"/>
    </source>
</evidence>
<keyword evidence="9" id="KW-1185">Reference proteome</keyword>
<evidence type="ECO:0000256" key="7">
    <source>
        <dbReference type="ARBA" id="ARBA00023242"/>
    </source>
</evidence>
<dbReference type="PANTHER" id="PTHR22930:SF85">
    <property type="entry name" value="GH03217P-RELATED"/>
    <property type="match status" value="1"/>
</dbReference>
<dbReference type="GeneID" id="102805315"/>
<evidence type="ECO:0000259" key="8">
    <source>
        <dbReference type="Pfam" id="PF13359"/>
    </source>
</evidence>
<evidence type="ECO:0000256" key="4">
    <source>
        <dbReference type="ARBA" id="ARBA00022722"/>
    </source>
</evidence>
<dbReference type="InterPro" id="IPR027806">
    <property type="entry name" value="HARBI1_dom"/>
</dbReference>
<comment type="subcellular location">
    <subcellularLocation>
        <location evidence="2">Nucleus</location>
    </subcellularLocation>
</comment>
<comment type="cofactor">
    <cofactor evidence="1">
        <name>a divalent metal cation</name>
        <dbReference type="ChEBI" id="CHEBI:60240"/>
    </cofactor>
</comment>
<feature type="domain" description="DDE Tnp4" evidence="8">
    <location>
        <begin position="4"/>
        <end position="122"/>
    </location>
</feature>
<organism evidence="9 10">
    <name type="scientific">Saccoglossus kowalevskii</name>
    <name type="common">Acorn worm</name>
    <dbReference type="NCBI Taxonomy" id="10224"/>
    <lineage>
        <taxon>Eukaryota</taxon>
        <taxon>Metazoa</taxon>
        <taxon>Hemichordata</taxon>
        <taxon>Enteropneusta</taxon>
        <taxon>Harrimaniidae</taxon>
        <taxon>Saccoglossus</taxon>
    </lineage>
</organism>
<accession>A0ABM0MDV0</accession>